<keyword evidence="2" id="KW-0272">Extracellular matrix</keyword>
<protein>
    <recommendedName>
        <fullName evidence="6">Collagen alpha-1(XVI) chain</fullName>
    </recommendedName>
</protein>
<dbReference type="GO" id="GO:0031012">
    <property type="term" value="C:extracellular matrix"/>
    <property type="evidence" value="ECO:0007669"/>
    <property type="project" value="TreeGrafter"/>
</dbReference>
<dbReference type="InterPro" id="IPR050149">
    <property type="entry name" value="Collagen_superfamily"/>
</dbReference>
<keyword evidence="5" id="KW-1185">Reference proteome</keyword>
<name>V8PGC2_OPHHA</name>
<dbReference type="EMBL" id="AZIM01000148">
    <property type="protein sequence ID" value="ETE72991.1"/>
    <property type="molecule type" value="Genomic_DNA"/>
</dbReference>
<evidence type="ECO:0008006" key="6">
    <source>
        <dbReference type="Google" id="ProtNLM"/>
    </source>
</evidence>
<dbReference type="GO" id="GO:0005615">
    <property type="term" value="C:extracellular space"/>
    <property type="evidence" value="ECO:0007669"/>
    <property type="project" value="TreeGrafter"/>
</dbReference>
<evidence type="ECO:0000256" key="1">
    <source>
        <dbReference type="ARBA" id="ARBA00004498"/>
    </source>
</evidence>
<reference evidence="4 5" key="1">
    <citation type="journal article" date="2013" name="Proc. Natl. Acad. Sci. U.S.A.">
        <title>The king cobra genome reveals dynamic gene evolution and adaptation in the snake venom system.</title>
        <authorList>
            <person name="Vonk F.J."/>
            <person name="Casewell N.R."/>
            <person name="Henkel C.V."/>
            <person name="Heimberg A.M."/>
            <person name="Jansen H.J."/>
            <person name="McCleary R.J."/>
            <person name="Kerkkamp H.M."/>
            <person name="Vos R.A."/>
            <person name="Guerreiro I."/>
            <person name="Calvete J.J."/>
            <person name="Wuster W."/>
            <person name="Woods A.E."/>
            <person name="Logan J.M."/>
            <person name="Harrison R.A."/>
            <person name="Castoe T.A."/>
            <person name="de Koning A.P."/>
            <person name="Pollock D.D."/>
            <person name="Yandell M."/>
            <person name="Calderon D."/>
            <person name="Renjifo C."/>
            <person name="Currier R.B."/>
            <person name="Salgado D."/>
            <person name="Pla D."/>
            <person name="Sanz L."/>
            <person name="Hyder A.S."/>
            <person name="Ribeiro J.M."/>
            <person name="Arntzen J.W."/>
            <person name="van den Thillart G.E."/>
            <person name="Boetzer M."/>
            <person name="Pirovano W."/>
            <person name="Dirks R.P."/>
            <person name="Spaink H.P."/>
            <person name="Duboule D."/>
            <person name="McGlinn E."/>
            <person name="Kini R.M."/>
            <person name="Richardson M.K."/>
        </authorList>
    </citation>
    <scope>NUCLEOTIDE SEQUENCE</scope>
    <source>
        <tissue evidence="4">Blood</tissue>
    </source>
</reference>
<evidence type="ECO:0000313" key="5">
    <source>
        <dbReference type="Proteomes" id="UP000018936"/>
    </source>
</evidence>
<dbReference type="PANTHER" id="PTHR24023">
    <property type="entry name" value="COLLAGEN ALPHA"/>
    <property type="match status" value="1"/>
</dbReference>
<feature type="region of interest" description="Disordered" evidence="3">
    <location>
        <begin position="1"/>
        <end position="83"/>
    </location>
</feature>
<comment type="caution">
    <text evidence="4">The sequence shown here is derived from an EMBL/GenBank/DDBJ whole genome shotgun (WGS) entry which is preliminary data.</text>
</comment>
<dbReference type="InterPro" id="IPR008160">
    <property type="entry name" value="Collagen"/>
</dbReference>
<comment type="subcellular location">
    <subcellularLocation>
        <location evidence="1">Secreted</location>
        <location evidence="1">Extracellular space</location>
        <location evidence="1">Extracellular matrix</location>
    </subcellularLocation>
</comment>
<dbReference type="PANTHER" id="PTHR24023:SF1082">
    <property type="entry name" value="COLLAGEN TRIPLE HELIX REPEAT"/>
    <property type="match status" value="1"/>
</dbReference>
<keyword evidence="2" id="KW-0964">Secreted</keyword>
<proteinExistence type="predicted"/>
<evidence type="ECO:0000313" key="4">
    <source>
        <dbReference type="EMBL" id="ETE72991.1"/>
    </source>
</evidence>
<feature type="region of interest" description="Disordered" evidence="3">
    <location>
        <begin position="118"/>
        <end position="167"/>
    </location>
</feature>
<evidence type="ECO:0000256" key="3">
    <source>
        <dbReference type="SAM" id="MobiDB-lite"/>
    </source>
</evidence>
<dbReference type="OrthoDB" id="8939548at2759"/>
<organism evidence="4 5">
    <name type="scientific">Ophiophagus hannah</name>
    <name type="common">King cobra</name>
    <name type="synonym">Naja hannah</name>
    <dbReference type="NCBI Taxonomy" id="8665"/>
    <lineage>
        <taxon>Eukaryota</taxon>
        <taxon>Metazoa</taxon>
        <taxon>Chordata</taxon>
        <taxon>Craniata</taxon>
        <taxon>Vertebrata</taxon>
        <taxon>Euteleostomi</taxon>
        <taxon>Lepidosauria</taxon>
        <taxon>Squamata</taxon>
        <taxon>Bifurcata</taxon>
        <taxon>Unidentata</taxon>
        <taxon>Episquamata</taxon>
        <taxon>Toxicofera</taxon>
        <taxon>Serpentes</taxon>
        <taxon>Colubroidea</taxon>
        <taxon>Elapidae</taxon>
        <taxon>Elapinae</taxon>
        <taxon>Ophiophagus</taxon>
    </lineage>
</organism>
<feature type="non-terminal residue" evidence="4">
    <location>
        <position position="1"/>
    </location>
</feature>
<dbReference type="AlphaFoldDB" id="V8PGC2"/>
<dbReference type="Proteomes" id="UP000018936">
    <property type="component" value="Unassembled WGS sequence"/>
</dbReference>
<accession>V8PGC2</accession>
<gene>
    <name evidence="4" type="ORF">L345_01172</name>
</gene>
<evidence type="ECO:0000256" key="2">
    <source>
        <dbReference type="ARBA" id="ARBA00022530"/>
    </source>
</evidence>
<dbReference type="Pfam" id="PF01391">
    <property type="entry name" value="Collagen"/>
    <property type="match status" value="3"/>
</dbReference>
<sequence length="554" mass="57575">MGEVVRLQGKPGTPGLKGEKGDPCEVCPIITDENQIGLLGNPGAKGEPGPPGKPGKSDKSGPPGIKGNRGDPGINGIKGEKPSSAKLADDIEEHKILYINIKGDAGLFGPMGKPGIQGTKGDSGSPGVKGEKGIPGEAGLKGQKGDAGNPGDMGTPGEAGLNGLPGEPGIRGPAGVKGEKGDACESCPMINTDSGVVGIPGPPGKKGDPGLPGVSQPGIPGKPGLPGIQGPPGLKGLQGPPGIKGAKGPEGQQGIPGVSGSNGLMVQVGLLGKLLTAKAPSLYLLPNSAALWSKSSETEAQYKVQTKNGWNVTKFSLDTAQKFLSLIPSNSKEFENQTLDWDLAGLEICPSEWEILANAPASLALGQTQAMLGFRALRDYGSGTPGSLSQALRDLQVLQDLQAHREPLELRGRSYRDMGVHNYCYISKDPSSSTPPEPCLFRKMAGKIRASQERMACREYLGYQMEGAALSSLQKNPSLITMILIVVEDILEALAILDRGVSRVHQAYEALQAHLDQLDSKVNVGQLDSLDPRENQVLQVSLDILDQSDPLGSL</sequence>